<organism evidence="1 2">
    <name type="scientific">Gulosibacter molinativorax</name>
    <dbReference type="NCBI Taxonomy" id="256821"/>
    <lineage>
        <taxon>Bacteria</taxon>
        <taxon>Bacillati</taxon>
        <taxon>Actinomycetota</taxon>
        <taxon>Actinomycetes</taxon>
        <taxon>Micrococcales</taxon>
        <taxon>Microbacteriaceae</taxon>
        <taxon>Gulosibacter</taxon>
    </lineage>
</organism>
<name>A0ABT7CBI1_9MICO</name>
<proteinExistence type="predicted"/>
<reference evidence="1" key="1">
    <citation type="submission" date="2018-03" db="EMBL/GenBank/DDBJ databases">
        <authorList>
            <person name="Nunes O.C."/>
            <person name="Lopes A.R."/>
            <person name="Froufe H."/>
            <person name="Munoz-Merida A."/>
            <person name="Barroso C."/>
            <person name="Egas C."/>
        </authorList>
    </citation>
    <scope>NUCLEOTIDE SEQUENCE</scope>
    <source>
        <strain evidence="1">ON4</strain>
    </source>
</reference>
<keyword evidence="2" id="KW-1185">Reference proteome</keyword>
<reference evidence="1" key="2">
    <citation type="journal article" date="2022" name="Sci. Rep.">
        <title>In silico prediction of the enzymes involved in the degradation of the herbicide molinate by Gulosibacter molinativorax ON4T.</title>
        <authorList>
            <person name="Lopes A.R."/>
            <person name="Bunin E."/>
            <person name="Viana A.T."/>
            <person name="Froufe H."/>
            <person name="Munoz-Merida A."/>
            <person name="Pinho D."/>
            <person name="Figueiredo J."/>
            <person name="Barroso C."/>
            <person name="Vaz-Moreira I."/>
            <person name="Bellanger X."/>
            <person name="Egas C."/>
            <person name="Nunes O.C."/>
        </authorList>
    </citation>
    <scope>NUCLEOTIDE SEQUENCE</scope>
    <source>
        <strain evidence="1">ON4</strain>
    </source>
</reference>
<gene>
    <name evidence="1" type="ORF">C7K25_14525</name>
</gene>
<accession>A0ABT7CBI1</accession>
<evidence type="ECO:0000313" key="1">
    <source>
        <dbReference type="EMBL" id="MDJ1372561.1"/>
    </source>
</evidence>
<dbReference type="Proteomes" id="UP001170379">
    <property type="component" value="Unassembled WGS sequence"/>
</dbReference>
<evidence type="ECO:0000313" key="2">
    <source>
        <dbReference type="Proteomes" id="UP001170379"/>
    </source>
</evidence>
<protein>
    <recommendedName>
        <fullName evidence="3">Secreted protein</fullName>
    </recommendedName>
</protein>
<dbReference type="EMBL" id="PXVD01000030">
    <property type="protein sequence ID" value="MDJ1372561.1"/>
    <property type="molecule type" value="Genomic_DNA"/>
</dbReference>
<evidence type="ECO:0008006" key="3">
    <source>
        <dbReference type="Google" id="ProtNLM"/>
    </source>
</evidence>
<comment type="caution">
    <text evidence="1">The sequence shown here is derived from an EMBL/GenBank/DDBJ whole genome shotgun (WGS) entry which is preliminary data.</text>
</comment>
<sequence>MRIRRSVYMITALPFNRTWPIAATRTDNRIVMNRNTSISAMKPASCPVATSPVGMKKVGAKVVNRLKTPLMTCDMTCTIRYISTMIPKVRQK</sequence>